<evidence type="ECO:0000313" key="7">
    <source>
        <dbReference type="EMBL" id="VDL96589.1"/>
    </source>
</evidence>
<keyword evidence="4" id="KW-0687">Ribonucleoprotein</keyword>
<organism evidence="9">
    <name type="scientific">Schistocephalus solidus</name>
    <name type="common">Tapeworm</name>
    <dbReference type="NCBI Taxonomy" id="70667"/>
    <lineage>
        <taxon>Eukaryota</taxon>
        <taxon>Metazoa</taxon>
        <taxon>Spiralia</taxon>
        <taxon>Lophotrochozoa</taxon>
        <taxon>Platyhelminthes</taxon>
        <taxon>Cestoda</taxon>
        <taxon>Eucestoda</taxon>
        <taxon>Diphyllobothriidea</taxon>
        <taxon>Diphyllobothriidae</taxon>
        <taxon>Schistocephalus</taxon>
    </lineage>
</organism>
<dbReference type="STRING" id="70667.A0A183T156"/>
<dbReference type="PANTHER" id="PTHR13691:SF16">
    <property type="entry name" value="LARGE RIBOSOMAL SUBUNIT PROTEIN UL2"/>
    <property type="match status" value="1"/>
</dbReference>
<evidence type="ECO:0000259" key="5">
    <source>
        <dbReference type="SMART" id="SM01382"/>
    </source>
</evidence>
<name>A0A183T156_SCHSO</name>
<reference evidence="7 8" key="2">
    <citation type="submission" date="2018-11" db="EMBL/GenBank/DDBJ databases">
        <authorList>
            <consortium name="Pathogen Informatics"/>
        </authorList>
    </citation>
    <scope>NUCLEOTIDE SEQUENCE [LARGE SCALE GENOMIC DNA]</scope>
    <source>
        <strain evidence="7 8">NST_G2</strain>
    </source>
</reference>
<feature type="domain" description="Large ribosomal subunit protein uL2 RNA-binding" evidence="6">
    <location>
        <begin position="199"/>
        <end position="281"/>
    </location>
</feature>
<dbReference type="Pfam" id="PF00181">
    <property type="entry name" value="Ribosomal_L2_N"/>
    <property type="match status" value="1"/>
</dbReference>
<dbReference type="GO" id="GO:0019843">
    <property type="term" value="F:rRNA binding"/>
    <property type="evidence" value="ECO:0007669"/>
    <property type="project" value="UniProtKB-KW"/>
</dbReference>
<dbReference type="FunFam" id="2.40.50.140:FF:000020">
    <property type="entry name" value="60S ribosomal protein L2"/>
    <property type="match status" value="1"/>
</dbReference>
<dbReference type="OrthoDB" id="10267824at2759"/>
<dbReference type="InterPro" id="IPR022669">
    <property type="entry name" value="Ribosomal_uL2_C"/>
</dbReference>
<evidence type="ECO:0000313" key="8">
    <source>
        <dbReference type="Proteomes" id="UP000275846"/>
    </source>
</evidence>
<protein>
    <submittedName>
        <fullName evidence="9">Ribosomal_L2_C domain-containing protein</fullName>
    </submittedName>
</protein>
<dbReference type="InterPro" id="IPR002171">
    <property type="entry name" value="Ribosomal_uL2"/>
</dbReference>
<dbReference type="GO" id="GO:0003735">
    <property type="term" value="F:structural constituent of ribosome"/>
    <property type="evidence" value="ECO:0007669"/>
    <property type="project" value="InterPro"/>
</dbReference>
<dbReference type="PANTHER" id="PTHR13691">
    <property type="entry name" value="RIBOSOMAL PROTEIN L2"/>
    <property type="match status" value="1"/>
</dbReference>
<evidence type="ECO:0000259" key="6">
    <source>
        <dbReference type="SMART" id="SM01383"/>
    </source>
</evidence>
<gene>
    <name evidence="7" type="ORF">SSLN_LOCUS10204</name>
</gene>
<dbReference type="FunFam" id="2.30.30.30:FF:000006">
    <property type="entry name" value="60S ribosomal protein L8"/>
    <property type="match status" value="1"/>
</dbReference>
<dbReference type="SUPFAM" id="SSF56219">
    <property type="entry name" value="DNase I-like"/>
    <property type="match status" value="1"/>
</dbReference>
<dbReference type="InterPro" id="IPR036691">
    <property type="entry name" value="Endo/exonu/phosph_ase_sf"/>
</dbReference>
<dbReference type="Proteomes" id="UP000275846">
    <property type="component" value="Unassembled WGS sequence"/>
</dbReference>
<dbReference type="InterPro" id="IPR014722">
    <property type="entry name" value="Rib_uL2_dom2"/>
</dbReference>
<dbReference type="Gene3D" id="2.30.30.30">
    <property type="match status" value="1"/>
</dbReference>
<dbReference type="InterPro" id="IPR022666">
    <property type="entry name" value="Ribosomal_uL2_RNA-bd_dom"/>
</dbReference>
<evidence type="ECO:0000256" key="4">
    <source>
        <dbReference type="ARBA" id="ARBA00023274"/>
    </source>
</evidence>
<evidence type="ECO:0000256" key="1">
    <source>
        <dbReference type="ARBA" id="ARBA00005636"/>
    </source>
</evidence>
<dbReference type="EMBL" id="UYSU01035723">
    <property type="protein sequence ID" value="VDL96589.1"/>
    <property type="molecule type" value="Genomic_DNA"/>
</dbReference>
<dbReference type="Gene3D" id="2.40.50.140">
    <property type="entry name" value="Nucleic acid-binding proteins"/>
    <property type="match status" value="1"/>
</dbReference>
<reference evidence="9" key="1">
    <citation type="submission" date="2016-06" db="UniProtKB">
        <authorList>
            <consortium name="WormBaseParasite"/>
        </authorList>
    </citation>
    <scope>IDENTIFICATION</scope>
</reference>
<dbReference type="SMART" id="SM01383">
    <property type="entry name" value="Ribosomal_L2"/>
    <property type="match status" value="1"/>
</dbReference>
<proteinExistence type="inferred from homology"/>
<sequence length="369" mass="40445">MVRAPIYPRNLISQRMAQERTFGQRIIDSLPVTVCHRVEDGGECSCGCLYLVPNSHLCLLEVVFFPVATPRATVTTGGLNQVRNFGAVWASTPGMSDSRTSHLPTLLKKSYGGGDSNPVVKEKFYEDLKALLVTVPKADKLIVLGDFNTRIGTDHAAWQGVLGPHGLGSCNDNGLLLRRTYAEHHGEGSNEWCSICDMGRVTRSQHKWTGSVFRKGAARLGPVGYTDRHGYIRGVVREIVHDPGRGAPHDRVDFRDTYSYKHIKQLFIAAEGIHTGQFLYCGSKAPLQIGNVLPLAYMPEGTVICKLEKKNGDRGRIARAGGTYPTVVSHNHNTKKTRVKLPSGAKKVLSSGFRAMIDLVAGGGRIDKW</sequence>
<dbReference type="InterPro" id="IPR012340">
    <property type="entry name" value="NA-bd_OB-fold"/>
</dbReference>
<feature type="domain" description="Large ribosomal subunit protein uL2 C-terminal" evidence="5">
    <location>
        <begin position="287"/>
        <end position="369"/>
    </location>
</feature>
<dbReference type="WBParaSite" id="SSLN_0001060201-mRNA-1">
    <property type="protein sequence ID" value="SSLN_0001060201-mRNA-1"/>
    <property type="gene ID" value="SSLN_0001060201"/>
</dbReference>
<evidence type="ECO:0000256" key="2">
    <source>
        <dbReference type="ARBA" id="ARBA00022730"/>
    </source>
</evidence>
<accession>A0A183T156</accession>
<dbReference type="GO" id="GO:0002181">
    <property type="term" value="P:cytoplasmic translation"/>
    <property type="evidence" value="ECO:0007669"/>
    <property type="project" value="TreeGrafter"/>
</dbReference>
<dbReference type="InterPro" id="IPR008991">
    <property type="entry name" value="Translation_prot_SH3-like_sf"/>
</dbReference>
<comment type="similarity">
    <text evidence="1">Belongs to the universal ribosomal protein uL2 family.</text>
</comment>
<keyword evidence="2" id="KW-0694">RNA-binding</keyword>
<dbReference type="SUPFAM" id="SSF50104">
    <property type="entry name" value="Translation proteins SH3-like domain"/>
    <property type="match status" value="1"/>
</dbReference>
<dbReference type="GO" id="GO:0022625">
    <property type="term" value="C:cytosolic large ribosomal subunit"/>
    <property type="evidence" value="ECO:0007669"/>
    <property type="project" value="TreeGrafter"/>
</dbReference>
<evidence type="ECO:0000256" key="3">
    <source>
        <dbReference type="ARBA" id="ARBA00022980"/>
    </source>
</evidence>
<dbReference type="SUPFAM" id="SSF50249">
    <property type="entry name" value="Nucleic acid-binding proteins"/>
    <property type="match status" value="1"/>
</dbReference>
<dbReference type="Pfam" id="PF03947">
    <property type="entry name" value="Ribosomal_L2_C"/>
    <property type="match status" value="1"/>
</dbReference>
<dbReference type="AlphaFoldDB" id="A0A183T156"/>
<keyword evidence="3" id="KW-0689">Ribosomal protein</keyword>
<keyword evidence="2" id="KW-0699">rRNA-binding</keyword>
<dbReference type="SMART" id="SM01382">
    <property type="entry name" value="Ribosomal_L2_C"/>
    <property type="match status" value="1"/>
</dbReference>
<evidence type="ECO:0000313" key="9">
    <source>
        <dbReference type="WBParaSite" id="SSLN_0001060201-mRNA-1"/>
    </source>
</evidence>
<keyword evidence="8" id="KW-1185">Reference proteome</keyword>